<comment type="pathway">
    <text evidence="5">Isoprenoid biosynthesis; isopentenyl diphosphate biosynthesis via DXP pathway; isopentenyl diphosphate from 1-deoxy-D-xylulose 5-phosphate: step 6/6.</text>
</comment>
<protein>
    <recommendedName>
        <fullName evidence="5">4-hydroxy-3-methylbut-2-enyl diphosphate reductase</fullName>
        <shortName evidence="5">HMBPP reductase</shortName>
        <ecNumber evidence="5">1.17.7.4</ecNumber>
    </recommendedName>
</protein>
<feature type="binding site" evidence="5">
    <location>
        <position position="196"/>
    </location>
    <ligand>
        <name>[4Fe-4S] cluster</name>
        <dbReference type="ChEBI" id="CHEBI:49883"/>
    </ligand>
</feature>
<dbReference type="GO" id="GO:0051539">
    <property type="term" value="F:4 iron, 4 sulfur cluster binding"/>
    <property type="evidence" value="ECO:0007669"/>
    <property type="project" value="UniProtKB-UniRule"/>
</dbReference>
<dbReference type="Gene3D" id="3.40.50.11270">
    <property type="match status" value="1"/>
</dbReference>
<dbReference type="NCBIfam" id="TIGR00216">
    <property type="entry name" value="ispH_lytB"/>
    <property type="match status" value="1"/>
</dbReference>
<keyword evidence="4 5" id="KW-0411">Iron-sulfur</keyword>
<comment type="pathway">
    <text evidence="5">Isoprenoid biosynthesis; dimethylallyl diphosphate biosynthesis; dimethylallyl diphosphate from (2E)-4-hydroxy-3-methylbutenyl diphosphate: step 1/1.</text>
</comment>
<feature type="active site" description="Proton donor" evidence="5">
    <location>
        <position position="133"/>
    </location>
</feature>
<evidence type="ECO:0000256" key="5">
    <source>
        <dbReference type="HAMAP-Rule" id="MF_00191"/>
    </source>
</evidence>
<proteinExistence type="inferred from homology"/>
<dbReference type="UniPathway" id="UPA00056">
    <property type="reaction ID" value="UER00097"/>
</dbReference>
<dbReference type="EMBL" id="DTBX01000029">
    <property type="protein sequence ID" value="HGQ55000.1"/>
    <property type="molecule type" value="Genomic_DNA"/>
</dbReference>
<accession>A0A7C4WA63</accession>
<feature type="binding site" evidence="5">
    <location>
        <position position="226"/>
    </location>
    <ligand>
        <name>(2E)-4-hydroxy-3-methylbut-2-enyl diphosphate</name>
        <dbReference type="ChEBI" id="CHEBI:128753"/>
    </ligand>
</feature>
<feature type="binding site" evidence="5">
    <location>
        <position position="270"/>
    </location>
    <ligand>
        <name>(2E)-4-hydroxy-3-methylbut-2-enyl diphosphate</name>
        <dbReference type="ChEBI" id="CHEBI:128753"/>
    </ligand>
</feature>
<evidence type="ECO:0000256" key="2">
    <source>
        <dbReference type="ARBA" id="ARBA00022723"/>
    </source>
</evidence>
<name>A0A7C4WA63_UNCW3</name>
<feature type="binding site" evidence="5">
    <location>
        <position position="81"/>
    </location>
    <ligand>
        <name>(2E)-4-hydroxy-3-methylbut-2-enyl diphosphate</name>
        <dbReference type="ChEBI" id="CHEBI:128753"/>
    </ligand>
</feature>
<organism evidence="7">
    <name type="scientific">candidate division WOR-3 bacterium</name>
    <dbReference type="NCBI Taxonomy" id="2052148"/>
    <lineage>
        <taxon>Bacteria</taxon>
        <taxon>Bacteria division WOR-3</taxon>
    </lineage>
</organism>
<evidence type="ECO:0000313" key="6">
    <source>
        <dbReference type="EMBL" id="HGQ55000.1"/>
    </source>
</evidence>
<dbReference type="HAMAP" id="MF_00191">
    <property type="entry name" value="IspH"/>
    <property type="match status" value="1"/>
</dbReference>
<feature type="binding site" evidence="5">
    <location>
        <position position="224"/>
    </location>
    <ligand>
        <name>isopentenyl diphosphate</name>
        <dbReference type="ChEBI" id="CHEBI:128769"/>
    </ligand>
</feature>
<evidence type="ECO:0000256" key="4">
    <source>
        <dbReference type="ARBA" id="ARBA00023014"/>
    </source>
</evidence>
<feature type="binding site" evidence="5">
    <location>
        <position position="41"/>
    </location>
    <ligand>
        <name>(2E)-4-hydroxy-3-methylbut-2-enyl diphosphate</name>
        <dbReference type="ChEBI" id="CHEBI:128753"/>
    </ligand>
</feature>
<comment type="caution">
    <text evidence="5">Lacks conserved residue(s) required for the propagation of feature annotation.</text>
</comment>
<feature type="binding site" evidence="5">
    <location>
        <position position="131"/>
    </location>
    <ligand>
        <name>(2E)-4-hydroxy-3-methylbut-2-enyl diphosphate</name>
        <dbReference type="ChEBI" id="CHEBI:128753"/>
    </ligand>
</feature>
<gene>
    <name evidence="5 7" type="primary">ispH</name>
    <name evidence="7" type="ORF">ENT60_01645</name>
    <name evidence="6" type="ORF">ENU28_00870</name>
</gene>
<sequence length="292" mass="33646">MAKIYLVKPYGFCSGLKRAFTLIKDCEKKYSQIYLLGELLHNPIVIKELKNKGVKIIGERRISLLDNLPEKEKVVLIIRTHGIPKEILKKIESFGINIINTTCNYIKKICTIVENLKKEDYWVVIIGDSGHPEVKTIKSFAEGKSLIYKENLKLSKHVRIGVVSQTTLDETTYYQALNNIITNFQFNELRIFNTLCPEVITRQKEVRKIAKKVDLMIIIGGKNSANTKRLKEIAEREECETFWISDWKEMEDLKTFAKKFDKIGIASGTSTPEEFVDLVIKNLKKEVTEDEI</sequence>
<comment type="catalytic activity">
    <reaction evidence="5">
        <text>isopentenyl diphosphate + 2 oxidized [2Fe-2S]-[ferredoxin] + H2O = (2E)-4-hydroxy-3-methylbut-2-enyl diphosphate + 2 reduced [2Fe-2S]-[ferredoxin] + 2 H(+)</text>
        <dbReference type="Rhea" id="RHEA:24488"/>
        <dbReference type="Rhea" id="RHEA-COMP:10000"/>
        <dbReference type="Rhea" id="RHEA-COMP:10001"/>
        <dbReference type="ChEBI" id="CHEBI:15377"/>
        <dbReference type="ChEBI" id="CHEBI:15378"/>
        <dbReference type="ChEBI" id="CHEBI:33737"/>
        <dbReference type="ChEBI" id="CHEBI:33738"/>
        <dbReference type="ChEBI" id="CHEBI:128753"/>
        <dbReference type="ChEBI" id="CHEBI:128769"/>
        <dbReference type="EC" id="1.17.7.4"/>
    </reaction>
</comment>
<dbReference type="AlphaFoldDB" id="A0A7C4WA63"/>
<comment type="catalytic activity">
    <reaction evidence="5">
        <text>dimethylallyl diphosphate + 2 oxidized [2Fe-2S]-[ferredoxin] + H2O = (2E)-4-hydroxy-3-methylbut-2-enyl diphosphate + 2 reduced [2Fe-2S]-[ferredoxin] + 2 H(+)</text>
        <dbReference type="Rhea" id="RHEA:24825"/>
        <dbReference type="Rhea" id="RHEA-COMP:10000"/>
        <dbReference type="Rhea" id="RHEA-COMP:10001"/>
        <dbReference type="ChEBI" id="CHEBI:15377"/>
        <dbReference type="ChEBI" id="CHEBI:15378"/>
        <dbReference type="ChEBI" id="CHEBI:33737"/>
        <dbReference type="ChEBI" id="CHEBI:33738"/>
        <dbReference type="ChEBI" id="CHEBI:57623"/>
        <dbReference type="ChEBI" id="CHEBI:128753"/>
        <dbReference type="EC" id="1.17.7.4"/>
    </reaction>
</comment>
<feature type="binding site" evidence="5">
    <location>
        <position position="81"/>
    </location>
    <ligand>
        <name>isopentenyl diphosphate</name>
        <dbReference type="ChEBI" id="CHEBI:128769"/>
    </ligand>
</feature>
<dbReference type="Gene3D" id="3.40.1010.20">
    <property type="entry name" value="4-hydroxy-3-methylbut-2-enyl diphosphate reductase, catalytic domain"/>
    <property type="match status" value="2"/>
</dbReference>
<feature type="binding site" evidence="5">
    <location>
        <position position="226"/>
    </location>
    <ligand>
        <name>dimethylallyl diphosphate</name>
        <dbReference type="ChEBI" id="CHEBI:57623"/>
    </ligand>
</feature>
<dbReference type="GO" id="GO:0050992">
    <property type="term" value="P:dimethylallyl diphosphate biosynthetic process"/>
    <property type="evidence" value="ECO:0007669"/>
    <property type="project" value="UniProtKB-UniRule"/>
</dbReference>
<feature type="binding site" evidence="5">
    <location>
        <position position="224"/>
    </location>
    <ligand>
        <name>dimethylallyl diphosphate</name>
        <dbReference type="ChEBI" id="CHEBI:57623"/>
    </ligand>
</feature>
<keyword evidence="5" id="KW-0414">Isoprene biosynthesis</keyword>
<feature type="binding site" evidence="5">
    <location>
        <position position="131"/>
    </location>
    <ligand>
        <name>isopentenyl diphosphate</name>
        <dbReference type="ChEBI" id="CHEBI:128769"/>
    </ligand>
</feature>
<dbReference type="Pfam" id="PF02401">
    <property type="entry name" value="LYTB"/>
    <property type="match status" value="1"/>
</dbReference>
<keyword evidence="5 7" id="KW-0560">Oxidoreductase</keyword>
<feature type="binding site" evidence="5">
    <location>
        <position position="81"/>
    </location>
    <ligand>
        <name>dimethylallyl diphosphate</name>
        <dbReference type="ChEBI" id="CHEBI:57623"/>
    </ligand>
</feature>
<keyword evidence="1 5" id="KW-0004">4Fe-4S</keyword>
<comment type="similarity">
    <text evidence="5">Belongs to the IspH family.</text>
</comment>
<evidence type="ECO:0000256" key="3">
    <source>
        <dbReference type="ARBA" id="ARBA00023004"/>
    </source>
</evidence>
<feature type="binding site" evidence="5">
    <location>
        <position position="13"/>
    </location>
    <ligand>
        <name>[4Fe-4S] cluster</name>
        <dbReference type="ChEBI" id="CHEBI:49883"/>
    </ligand>
</feature>
<dbReference type="GO" id="GO:0051745">
    <property type="term" value="F:4-hydroxy-3-methylbut-2-enyl diphosphate reductase activity"/>
    <property type="evidence" value="ECO:0007669"/>
    <property type="project" value="UniProtKB-UniRule"/>
</dbReference>
<feature type="binding site" evidence="5">
    <location>
        <position position="166"/>
    </location>
    <ligand>
        <name>(2E)-4-hydroxy-3-methylbut-2-enyl diphosphate</name>
        <dbReference type="ChEBI" id="CHEBI:128753"/>
    </ligand>
</feature>
<reference evidence="7" key="1">
    <citation type="journal article" date="2020" name="mSystems">
        <title>Genome- and Community-Level Interaction Insights into Carbon Utilization and Element Cycling Functions of Hydrothermarchaeota in Hydrothermal Sediment.</title>
        <authorList>
            <person name="Zhou Z."/>
            <person name="Liu Y."/>
            <person name="Xu W."/>
            <person name="Pan J."/>
            <person name="Luo Z.H."/>
            <person name="Li M."/>
        </authorList>
    </citation>
    <scope>NUCLEOTIDE SEQUENCE [LARGE SCALE GENOMIC DNA]</scope>
    <source>
        <strain evidence="7">SpSt-594</strain>
        <strain evidence="6">SpSt-655</strain>
    </source>
</reference>
<dbReference type="GO" id="GO:0016114">
    <property type="term" value="P:terpenoid biosynthetic process"/>
    <property type="evidence" value="ECO:0007669"/>
    <property type="project" value="UniProtKB-UniRule"/>
</dbReference>
<dbReference type="GO" id="GO:0046872">
    <property type="term" value="F:metal ion binding"/>
    <property type="evidence" value="ECO:0007669"/>
    <property type="project" value="UniProtKB-KW"/>
</dbReference>
<keyword evidence="2 5" id="KW-0479">Metal-binding</keyword>
<dbReference type="CDD" id="cd13944">
    <property type="entry name" value="lytB_ispH"/>
    <property type="match status" value="1"/>
</dbReference>
<comment type="caution">
    <text evidence="7">The sequence shown here is derived from an EMBL/GenBank/DDBJ whole genome shotgun (WGS) entry which is preliminary data.</text>
</comment>
<feature type="binding site" evidence="5">
    <location>
        <position position="103"/>
    </location>
    <ligand>
        <name>[4Fe-4S] cluster</name>
        <dbReference type="ChEBI" id="CHEBI:49883"/>
    </ligand>
</feature>
<feature type="binding site" evidence="5">
    <location>
        <position position="270"/>
    </location>
    <ligand>
        <name>dimethylallyl diphosphate</name>
        <dbReference type="ChEBI" id="CHEBI:57623"/>
    </ligand>
</feature>
<comment type="cofactor">
    <cofactor evidence="5">
        <name>[4Fe-4S] cluster</name>
        <dbReference type="ChEBI" id="CHEBI:49883"/>
    </cofactor>
    <text evidence="5">Binds 1 [4Fe-4S] cluster per subunit.</text>
</comment>
<dbReference type="PANTHER" id="PTHR30426:SF0">
    <property type="entry name" value="4-HYDROXY-3-METHYLBUT-2-ENYL DIPHOSPHATE REDUCTASE"/>
    <property type="match status" value="1"/>
</dbReference>
<dbReference type="UniPathway" id="UPA00059">
    <property type="reaction ID" value="UER00105"/>
</dbReference>
<feature type="binding site" evidence="5">
    <location>
        <position position="224"/>
    </location>
    <ligand>
        <name>(2E)-4-hydroxy-3-methylbut-2-enyl diphosphate</name>
        <dbReference type="ChEBI" id="CHEBI:128753"/>
    </ligand>
</feature>
<feature type="binding site" evidence="5">
    <location>
        <position position="131"/>
    </location>
    <ligand>
        <name>dimethylallyl diphosphate</name>
        <dbReference type="ChEBI" id="CHEBI:57623"/>
    </ligand>
</feature>
<evidence type="ECO:0000256" key="1">
    <source>
        <dbReference type="ARBA" id="ARBA00022485"/>
    </source>
</evidence>
<feature type="binding site" evidence="5">
    <location>
        <position position="270"/>
    </location>
    <ligand>
        <name>isopentenyl diphosphate</name>
        <dbReference type="ChEBI" id="CHEBI:128769"/>
    </ligand>
</feature>
<dbReference type="PANTHER" id="PTHR30426">
    <property type="entry name" value="4-HYDROXY-3-METHYLBUT-2-ENYL DIPHOSPHATE REDUCTASE"/>
    <property type="match status" value="1"/>
</dbReference>
<dbReference type="GO" id="GO:0019288">
    <property type="term" value="P:isopentenyl diphosphate biosynthetic process, methylerythritol 4-phosphate pathway"/>
    <property type="evidence" value="ECO:0007669"/>
    <property type="project" value="UniProtKB-UniRule"/>
</dbReference>
<keyword evidence="3 5" id="KW-0408">Iron</keyword>
<feature type="binding site" evidence="5">
    <location>
        <position position="41"/>
    </location>
    <ligand>
        <name>isopentenyl diphosphate</name>
        <dbReference type="ChEBI" id="CHEBI:128769"/>
    </ligand>
</feature>
<feature type="binding site" evidence="5">
    <location>
        <position position="226"/>
    </location>
    <ligand>
        <name>isopentenyl diphosphate</name>
        <dbReference type="ChEBI" id="CHEBI:128769"/>
    </ligand>
</feature>
<dbReference type="EC" id="1.17.7.4" evidence="5"/>
<dbReference type="EMBL" id="DSZH01000075">
    <property type="protein sequence ID" value="HGU47252.1"/>
    <property type="molecule type" value="Genomic_DNA"/>
</dbReference>
<dbReference type="InterPro" id="IPR003451">
    <property type="entry name" value="LytB/IspH"/>
</dbReference>
<evidence type="ECO:0000313" key="7">
    <source>
        <dbReference type="EMBL" id="HGU47252.1"/>
    </source>
</evidence>
<feature type="binding site" evidence="5">
    <location>
        <position position="41"/>
    </location>
    <ligand>
        <name>dimethylallyl diphosphate</name>
        <dbReference type="ChEBI" id="CHEBI:57623"/>
    </ligand>
</feature>
<comment type="function">
    <text evidence="5">Catalyzes the conversion of 1-hydroxy-2-methyl-2-(E)-butenyl 4-diphosphate (HMBPP) into a mixture of isopentenyl diphosphate (IPP) and dimethylallyl diphosphate (DMAPP). Acts in the terminal step of the DOXP/MEP pathway for isoprenoid precursor biosynthesis.</text>
</comment>